<evidence type="ECO:0000256" key="3">
    <source>
        <dbReference type="ARBA" id="ARBA00022989"/>
    </source>
</evidence>
<protein>
    <recommendedName>
        <fullName evidence="6">Peptidase S54 rhomboid domain-containing protein</fullName>
    </recommendedName>
</protein>
<evidence type="ECO:0000313" key="7">
    <source>
        <dbReference type="EMBL" id="QVT78446.1"/>
    </source>
</evidence>
<reference evidence="7 8" key="1">
    <citation type="submission" date="2021-05" db="EMBL/GenBank/DDBJ databases">
        <title>Complete genome of Nocardioides aquaticus KCTC 9944T isolated from meromictic and hypersaline Ekho Lake, Antarctica.</title>
        <authorList>
            <person name="Hwang K."/>
            <person name="Kim K.M."/>
            <person name="Choe H."/>
        </authorList>
    </citation>
    <scope>NUCLEOTIDE SEQUENCE [LARGE SCALE GENOMIC DNA]</scope>
    <source>
        <strain evidence="7 8">KCTC 9944</strain>
    </source>
</reference>
<feature type="transmembrane region" description="Helical" evidence="5">
    <location>
        <begin position="147"/>
        <end position="165"/>
    </location>
</feature>
<evidence type="ECO:0000256" key="1">
    <source>
        <dbReference type="ARBA" id="ARBA00004141"/>
    </source>
</evidence>
<evidence type="ECO:0000256" key="5">
    <source>
        <dbReference type="SAM" id="Phobius"/>
    </source>
</evidence>
<dbReference type="RefSeq" id="WP_214058028.1">
    <property type="nucleotide sequence ID" value="NZ_BAAAHS010000002.1"/>
</dbReference>
<dbReference type="Proteomes" id="UP000679307">
    <property type="component" value="Chromosome"/>
</dbReference>
<evidence type="ECO:0000256" key="4">
    <source>
        <dbReference type="ARBA" id="ARBA00023136"/>
    </source>
</evidence>
<feature type="transmembrane region" description="Helical" evidence="5">
    <location>
        <begin position="119"/>
        <end position="140"/>
    </location>
</feature>
<evidence type="ECO:0000256" key="2">
    <source>
        <dbReference type="ARBA" id="ARBA00022692"/>
    </source>
</evidence>
<dbReference type="PANTHER" id="PTHR43731">
    <property type="entry name" value="RHOMBOID PROTEASE"/>
    <property type="match status" value="1"/>
</dbReference>
<name>A0ABX8EDV1_9ACTN</name>
<organism evidence="7 8">
    <name type="scientific">Nocardioides aquaticus</name>
    <dbReference type="NCBI Taxonomy" id="160826"/>
    <lineage>
        <taxon>Bacteria</taxon>
        <taxon>Bacillati</taxon>
        <taxon>Actinomycetota</taxon>
        <taxon>Actinomycetes</taxon>
        <taxon>Propionibacteriales</taxon>
        <taxon>Nocardioidaceae</taxon>
        <taxon>Nocardioides</taxon>
    </lineage>
</organism>
<keyword evidence="2 5" id="KW-0812">Transmembrane</keyword>
<gene>
    <name evidence="7" type="ORF">ENKNEFLB_00823</name>
</gene>
<keyword evidence="4 5" id="KW-0472">Membrane</keyword>
<comment type="subcellular location">
    <subcellularLocation>
        <location evidence="1">Membrane</location>
        <topology evidence="1">Multi-pass membrane protein</topology>
    </subcellularLocation>
</comment>
<dbReference type="EMBL" id="CP075371">
    <property type="protein sequence ID" value="QVT78446.1"/>
    <property type="molecule type" value="Genomic_DNA"/>
</dbReference>
<dbReference type="InterPro" id="IPR050925">
    <property type="entry name" value="Rhomboid_protease_S54"/>
</dbReference>
<dbReference type="Pfam" id="PF01694">
    <property type="entry name" value="Rhomboid"/>
    <property type="match status" value="1"/>
</dbReference>
<dbReference type="InterPro" id="IPR035952">
    <property type="entry name" value="Rhomboid-like_sf"/>
</dbReference>
<feature type="domain" description="Peptidase S54 rhomboid" evidence="6">
    <location>
        <begin position="58"/>
        <end position="191"/>
    </location>
</feature>
<keyword evidence="8" id="KW-1185">Reference proteome</keyword>
<sequence length="204" mass="21849">MSLHQTPQHQRTPDWVRAAIWAGGFVALLWVLEGVDKVAFNESLDGEGIRPRSEEGLLGILLAPFLHGGWGHLVANTLPALVLGYLVLASGIGRGLAATAIIWLVSGVGVWVFSPSLSVTVGASGLIFGWLVYLLVRGFFTRSAWDIILGLTLFFLYGGVLLGVLPGQPGISWQAHLFGAVGGGIAAMMLAERRPSQRQLEYYG</sequence>
<accession>A0ABX8EDV1</accession>
<dbReference type="SUPFAM" id="SSF144091">
    <property type="entry name" value="Rhomboid-like"/>
    <property type="match status" value="1"/>
</dbReference>
<dbReference type="PANTHER" id="PTHR43731:SF9">
    <property type="entry name" value="SLR1461 PROTEIN"/>
    <property type="match status" value="1"/>
</dbReference>
<keyword evidence="3 5" id="KW-1133">Transmembrane helix</keyword>
<proteinExistence type="predicted"/>
<feature type="transmembrane region" description="Helical" evidence="5">
    <location>
        <begin position="171"/>
        <end position="191"/>
    </location>
</feature>
<dbReference type="InterPro" id="IPR022764">
    <property type="entry name" value="Peptidase_S54_rhomboid_dom"/>
</dbReference>
<feature type="transmembrane region" description="Helical" evidence="5">
    <location>
        <begin position="15"/>
        <end position="32"/>
    </location>
</feature>
<evidence type="ECO:0000259" key="6">
    <source>
        <dbReference type="Pfam" id="PF01694"/>
    </source>
</evidence>
<dbReference type="Gene3D" id="1.20.1540.10">
    <property type="entry name" value="Rhomboid-like"/>
    <property type="match status" value="1"/>
</dbReference>
<evidence type="ECO:0000313" key="8">
    <source>
        <dbReference type="Proteomes" id="UP000679307"/>
    </source>
</evidence>